<dbReference type="GO" id="GO:0003755">
    <property type="term" value="F:peptidyl-prolyl cis-trans isomerase activity"/>
    <property type="evidence" value="ECO:0000318"/>
    <property type="project" value="GO_Central"/>
</dbReference>
<dbReference type="JaponicusDB" id="SJAG_02620">
    <property type="gene designation" value="cyp9"/>
</dbReference>
<keyword evidence="10" id="KW-1185">Reference proteome</keyword>
<evidence type="ECO:0000256" key="4">
    <source>
        <dbReference type="ARBA" id="ARBA00022737"/>
    </source>
</evidence>
<dbReference type="Pfam" id="PF00160">
    <property type="entry name" value="Pro_isomerase"/>
    <property type="match status" value="1"/>
</dbReference>
<evidence type="ECO:0000313" key="8">
    <source>
        <dbReference type="EMBL" id="EEB07532.2"/>
    </source>
</evidence>
<name>B6K0R1_SCHJY</name>
<dbReference type="FunFam" id="2.40.100.10:FF:000003">
    <property type="entry name" value="Peptidylprolyl isomerase domain and WD repeat-containing 1"/>
    <property type="match status" value="1"/>
</dbReference>
<evidence type="ECO:0000313" key="10">
    <source>
        <dbReference type="Proteomes" id="UP000001744"/>
    </source>
</evidence>
<evidence type="ECO:0000313" key="9">
    <source>
        <dbReference type="JaponicusDB" id="SJAG_02620"/>
    </source>
</evidence>
<dbReference type="Proteomes" id="UP000001744">
    <property type="component" value="Unassembled WGS sequence"/>
</dbReference>
<dbReference type="InterPro" id="IPR029000">
    <property type="entry name" value="Cyclophilin-like_dom_sf"/>
</dbReference>
<evidence type="ECO:0000259" key="7">
    <source>
        <dbReference type="PROSITE" id="PS50072"/>
    </source>
</evidence>
<dbReference type="EC" id="5.2.1.8" evidence="2"/>
<dbReference type="InterPro" id="IPR036322">
    <property type="entry name" value="WD40_repeat_dom_sf"/>
</dbReference>
<dbReference type="PANTHER" id="PTHR45625">
    <property type="entry name" value="PEPTIDYL-PROLYL CIS-TRANS ISOMERASE-RELATED"/>
    <property type="match status" value="1"/>
</dbReference>
<dbReference type="GeneID" id="7047729"/>
<dbReference type="Gene3D" id="2.40.100.10">
    <property type="entry name" value="Cyclophilin-like"/>
    <property type="match status" value="1"/>
</dbReference>
<protein>
    <recommendedName>
        <fullName evidence="2">peptidylprolyl isomerase</fullName>
        <ecNumber evidence="2">5.2.1.8</ecNumber>
    </recommendedName>
</protein>
<dbReference type="EMBL" id="KE651166">
    <property type="protein sequence ID" value="EEB07532.2"/>
    <property type="molecule type" value="Genomic_DNA"/>
</dbReference>
<evidence type="ECO:0000256" key="6">
    <source>
        <dbReference type="ARBA" id="ARBA00023235"/>
    </source>
</evidence>
<proteinExistence type="predicted"/>
<dbReference type="InterPro" id="IPR002130">
    <property type="entry name" value="Cyclophilin-type_PPIase_dom"/>
</dbReference>
<dbReference type="eggNOG" id="KOG0882">
    <property type="taxonomic scope" value="Eukaryota"/>
</dbReference>
<dbReference type="PANTHER" id="PTHR45625:SF4">
    <property type="entry name" value="PEPTIDYLPROLYL ISOMERASE DOMAIN AND WD REPEAT-CONTAINING PROTEIN 1"/>
    <property type="match status" value="1"/>
</dbReference>
<dbReference type="HOGENOM" id="CLU_012062_31_0_1"/>
<dbReference type="InterPro" id="IPR015943">
    <property type="entry name" value="WD40/YVTN_repeat-like_dom_sf"/>
</dbReference>
<dbReference type="Gene3D" id="2.130.10.10">
    <property type="entry name" value="YVTN repeat-like/Quinoprotein amine dehydrogenase"/>
    <property type="match status" value="1"/>
</dbReference>
<dbReference type="OMA" id="GMVEYWR"/>
<dbReference type="GO" id="GO:0005634">
    <property type="term" value="C:nucleus"/>
    <property type="evidence" value="ECO:0007669"/>
    <property type="project" value="UniProtKB-ARBA"/>
</dbReference>
<dbReference type="SUPFAM" id="SSF50891">
    <property type="entry name" value="Cyclophilin-like"/>
    <property type="match status" value="1"/>
</dbReference>
<dbReference type="Pfam" id="PF00400">
    <property type="entry name" value="WD40"/>
    <property type="match status" value="2"/>
</dbReference>
<dbReference type="InterPro" id="IPR020892">
    <property type="entry name" value="Cyclophilin-type_PPIase_CS"/>
</dbReference>
<feature type="domain" description="PPIase cyclophilin-type" evidence="7">
    <location>
        <begin position="452"/>
        <end position="606"/>
    </location>
</feature>
<dbReference type="InterPro" id="IPR001680">
    <property type="entry name" value="WD40_rpt"/>
</dbReference>
<dbReference type="STRING" id="402676.B6K0R1"/>
<reference evidence="8 10" key="1">
    <citation type="journal article" date="2011" name="Science">
        <title>Comparative functional genomics of the fission yeasts.</title>
        <authorList>
            <person name="Rhind N."/>
            <person name="Chen Z."/>
            <person name="Yassour M."/>
            <person name="Thompson D.A."/>
            <person name="Haas B.J."/>
            <person name="Habib N."/>
            <person name="Wapinski I."/>
            <person name="Roy S."/>
            <person name="Lin M.F."/>
            <person name="Heiman D.I."/>
            <person name="Young S.K."/>
            <person name="Furuya K."/>
            <person name="Guo Y."/>
            <person name="Pidoux A."/>
            <person name="Chen H.M."/>
            <person name="Robbertse B."/>
            <person name="Goldberg J.M."/>
            <person name="Aoki K."/>
            <person name="Bayne E.H."/>
            <person name="Berlin A.M."/>
            <person name="Desjardins C.A."/>
            <person name="Dobbs E."/>
            <person name="Dukaj L."/>
            <person name="Fan L."/>
            <person name="FitzGerald M.G."/>
            <person name="French C."/>
            <person name="Gujja S."/>
            <person name="Hansen K."/>
            <person name="Keifenheim D."/>
            <person name="Levin J.Z."/>
            <person name="Mosher R.A."/>
            <person name="Mueller C.A."/>
            <person name="Pfiffner J."/>
            <person name="Priest M."/>
            <person name="Russ C."/>
            <person name="Smialowska A."/>
            <person name="Swoboda P."/>
            <person name="Sykes S.M."/>
            <person name="Vaughn M."/>
            <person name="Vengrova S."/>
            <person name="Yoder R."/>
            <person name="Zeng Q."/>
            <person name="Allshire R."/>
            <person name="Baulcombe D."/>
            <person name="Birren B.W."/>
            <person name="Brown W."/>
            <person name="Ekwall K."/>
            <person name="Kellis M."/>
            <person name="Leatherwood J."/>
            <person name="Levin H."/>
            <person name="Margalit H."/>
            <person name="Martienssen R."/>
            <person name="Nieduszynski C.A."/>
            <person name="Spatafora J.W."/>
            <person name="Friedman N."/>
            <person name="Dalgaard J.Z."/>
            <person name="Baumann P."/>
            <person name="Niki H."/>
            <person name="Regev A."/>
            <person name="Nusbaum C."/>
        </authorList>
    </citation>
    <scope>NUCLEOTIDE SEQUENCE [LARGE SCALE GENOMIC DNA]</scope>
    <source>
        <strain evidence="10">yFS275 / FY16936</strain>
    </source>
</reference>
<dbReference type="PROSITE" id="PS50072">
    <property type="entry name" value="CSA_PPIASE_2"/>
    <property type="match status" value="1"/>
</dbReference>
<keyword evidence="3" id="KW-0853">WD repeat</keyword>
<dbReference type="GO" id="GO:0006457">
    <property type="term" value="P:protein folding"/>
    <property type="evidence" value="ECO:0000318"/>
    <property type="project" value="GO_Central"/>
</dbReference>
<sequence>MPESAENLQKRAALDEQVNVKRQKSNSKRALILQELPSSERYVRSYMHRDDIIDCCFTKSHFLITTSIDGHIKIWQKRMDNIEFIKDFSAHESKVILTSLSDDEKMFASCDEKGNVKVFDIQNVDMVNVLSVKFTPKALCWIRRKSAEYLLAVTDSDSPLIYIYNAESRGDVPELTVKKHAQPVHLLKYLSSFDMCISVDVGGMIEYWSLEPPHTKPDNSQLFRLKSQTDLYLFKKTKAVPINLTISPNKKLFATISQPDWQIRVFDLLSGKVVQCYDESLPTIEKLVKEAEEDPNNSYHMNHVELGRRMVVEVDIRRAALTSNLNVVFDETSQLISYGSFIGIKIASVYKHELLRILGKEDGLRFTRLSLYQEAPEKSIATNFDVVSSNNPLFIKSLQKDPVLAACAWKKSRFYLFSSKHLKTLADRDAFNETLHAHASLTAATKKKPVILGKAAILHTTEGDISIKLLPDDAPKAVENFTTHALNGYYDNTIFHRVIKNFMIQGGDPEGDGTGGESIWGEEFEDEFSDRLKHDRPYTVSMANAGPNTNGSQFFITTTLTPWLDGKHTIFARAYAGMDVIHRIEDAETDKYDRPLQPVKIINITIVK</sequence>
<keyword evidence="4" id="KW-0677">Repeat</keyword>
<dbReference type="RefSeq" id="XP_002173825.2">
    <property type="nucleotide sequence ID" value="XM_002173789.2"/>
</dbReference>
<evidence type="ECO:0000256" key="2">
    <source>
        <dbReference type="ARBA" id="ARBA00013194"/>
    </source>
</evidence>
<dbReference type="CDD" id="cd01927">
    <property type="entry name" value="cyclophilin_WD40"/>
    <property type="match status" value="1"/>
</dbReference>
<dbReference type="InterPro" id="IPR044666">
    <property type="entry name" value="Cyclophilin_A-like"/>
</dbReference>
<evidence type="ECO:0000256" key="3">
    <source>
        <dbReference type="ARBA" id="ARBA00022574"/>
    </source>
</evidence>
<keyword evidence="5" id="KW-0697">Rotamase</keyword>
<dbReference type="PRINTS" id="PR00153">
    <property type="entry name" value="CSAPPISMRASE"/>
</dbReference>
<organism evidence="8 10">
    <name type="scientific">Schizosaccharomyces japonicus (strain yFS275 / FY16936)</name>
    <name type="common">Fission yeast</name>
    <dbReference type="NCBI Taxonomy" id="402676"/>
    <lineage>
        <taxon>Eukaryota</taxon>
        <taxon>Fungi</taxon>
        <taxon>Dikarya</taxon>
        <taxon>Ascomycota</taxon>
        <taxon>Taphrinomycotina</taxon>
        <taxon>Schizosaccharomycetes</taxon>
        <taxon>Schizosaccharomycetales</taxon>
        <taxon>Schizosaccharomycetaceae</taxon>
        <taxon>Schizosaccharomyces</taxon>
    </lineage>
</organism>
<keyword evidence="6 8" id="KW-0413">Isomerase</keyword>
<dbReference type="PROSITE" id="PS00170">
    <property type="entry name" value="CSA_PPIASE_1"/>
    <property type="match status" value="1"/>
</dbReference>
<dbReference type="SMART" id="SM00320">
    <property type="entry name" value="WD40"/>
    <property type="match status" value="4"/>
</dbReference>
<dbReference type="VEuPathDB" id="FungiDB:SJAG_02620"/>
<dbReference type="OrthoDB" id="10264753at2759"/>
<evidence type="ECO:0000256" key="1">
    <source>
        <dbReference type="ARBA" id="ARBA00000971"/>
    </source>
</evidence>
<gene>
    <name evidence="9" type="primary">cyp9</name>
    <name evidence="8" type="ORF">SJAG_02620</name>
</gene>
<dbReference type="SUPFAM" id="SSF50978">
    <property type="entry name" value="WD40 repeat-like"/>
    <property type="match status" value="1"/>
</dbReference>
<dbReference type="AlphaFoldDB" id="B6K0R1"/>
<evidence type="ECO:0000256" key="5">
    <source>
        <dbReference type="ARBA" id="ARBA00023110"/>
    </source>
</evidence>
<accession>B6K0R1</accession>
<comment type="catalytic activity">
    <reaction evidence="1">
        <text>[protein]-peptidylproline (omega=180) = [protein]-peptidylproline (omega=0)</text>
        <dbReference type="Rhea" id="RHEA:16237"/>
        <dbReference type="Rhea" id="RHEA-COMP:10747"/>
        <dbReference type="Rhea" id="RHEA-COMP:10748"/>
        <dbReference type="ChEBI" id="CHEBI:83833"/>
        <dbReference type="ChEBI" id="CHEBI:83834"/>
        <dbReference type="EC" id="5.2.1.8"/>
    </reaction>
</comment>